<protein>
    <submittedName>
        <fullName evidence="1">IS1 family transposase</fullName>
    </submittedName>
</protein>
<dbReference type="EMBL" id="JAGKQQ010000001">
    <property type="protein sequence ID" value="MBP3955187.1"/>
    <property type="molecule type" value="Genomic_DNA"/>
</dbReference>
<comment type="caution">
    <text evidence="1">The sequence shown here is derived from an EMBL/GenBank/DDBJ whole genome shotgun (WGS) entry which is preliminary data.</text>
</comment>
<evidence type="ECO:0000313" key="1">
    <source>
        <dbReference type="EMBL" id="MBP3955187.1"/>
    </source>
</evidence>
<dbReference type="RefSeq" id="WP_210653280.1">
    <property type="nucleotide sequence ID" value="NZ_JAGKQQ010000001.1"/>
</dbReference>
<accession>A0ABS5BNC7</accession>
<name>A0ABS5BNC7_9BACT</name>
<dbReference type="Proteomes" id="UP000676565">
    <property type="component" value="Unassembled WGS sequence"/>
</dbReference>
<reference evidence="1 2" key="1">
    <citation type="submission" date="2021-04" db="EMBL/GenBank/DDBJ databases">
        <authorList>
            <person name="Ivanova A."/>
        </authorList>
    </citation>
    <scope>NUCLEOTIDE SEQUENCE [LARGE SCALE GENOMIC DNA]</scope>
    <source>
        <strain evidence="1 2">G18</strain>
    </source>
</reference>
<keyword evidence="2" id="KW-1185">Reference proteome</keyword>
<gene>
    <name evidence="1" type="ORF">J8F10_07820</name>
</gene>
<organism evidence="1 2">
    <name type="scientific">Gemmata palustris</name>
    <dbReference type="NCBI Taxonomy" id="2822762"/>
    <lineage>
        <taxon>Bacteria</taxon>
        <taxon>Pseudomonadati</taxon>
        <taxon>Planctomycetota</taxon>
        <taxon>Planctomycetia</taxon>
        <taxon>Gemmatales</taxon>
        <taxon>Gemmataceae</taxon>
        <taxon>Gemmata</taxon>
    </lineage>
</organism>
<sequence>MVRNGLTHSGTPGFRCRGCDRRFVAAPKTGPVPDATKDLIRRLLAERVGIRAIARVVGVSRSWLQGFVNALYREGTPHDPGLPPKSPARS</sequence>
<evidence type="ECO:0000313" key="2">
    <source>
        <dbReference type="Proteomes" id="UP000676565"/>
    </source>
</evidence>
<proteinExistence type="predicted"/>